<proteinExistence type="predicted"/>
<name>A0A5J4KCB6_9CHLR</name>
<comment type="caution">
    <text evidence="1">The sequence shown here is derived from an EMBL/GenBank/DDBJ whole genome shotgun (WGS) entry which is preliminary data.</text>
</comment>
<sequence>MEFLYSDPALVLFSLGILRFFDVHSSQIELFATKISELLQEHADQDEEEANELFLVRFLLRRLHLHAPLPAYTLHEMPAGKLIDADDASVSMLVKNIMAATHYGQVTRGMETNFVQTLNSLLPVIMFDYFRTYNLEAGMQILRCMRYLHMYENRSRGAGLHFLLAQQQTDGHFGFLAYELNQLKTTEHLTSPDLHVYLPLTVSFLWTIAETAHPQFVLTQSF</sequence>
<organism evidence="1 2">
    <name type="scientific">Dictyobacter vulcani</name>
    <dbReference type="NCBI Taxonomy" id="2607529"/>
    <lineage>
        <taxon>Bacteria</taxon>
        <taxon>Bacillati</taxon>
        <taxon>Chloroflexota</taxon>
        <taxon>Ktedonobacteria</taxon>
        <taxon>Ktedonobacterales</taxon>
        <taxon>Dictyobacteraceae</taxon>
        <taxon>Dictyobacter</taxon>
    </lineage>
</organism>
<evidence type="ECO:0000313" key="1">
    <source>
        <dbReference type="EMBL" id="GER86464.1"/>
    </source>
</evidence>
<evidence type="ECO:0000313" key="2">
    <source>
        <dbReference type="Proteomes" id="UP000326912"/>
    </source>
</evidence>
<gene>
    <name evidence="1" type="ORF">KDW_06260</name>
</gene>
<dbReference type="AlphaFoldDB" id="A0A5J4KCB6"/>
<dbReference type="EMBL" id="BKZW01000001">
    <property type="protein sequence ID" value="GER86464.1"/>
    <property type="molecule type" value="Genomic_DNA"/>
</dbReference>
<keyword evidence="2" id="KW-1185">Reference proteome</keyword>
<accession>A0A5J4KCB6</accession>
<dbReference type="Proteomes" id="UP000326912">
    <property type="component" value="Unassembled WGS sequence"/>
</dbReference>
<reference evidence="1 2" key="1">
    <citation type="submission" date="2019-10" db="EMBL/GenBank/DDBJ databases">
        <title>Dictyobacter vulcani sp. nov., within the class Ktedonobacteria, isolated from soil of volcanic Mt. Zao.</title>
        <authorList>
            <person name="Zheng Y."/>
            <person name="Wang C.M."/>
            <person name="Sakai Y."/>
            <person name="Abe K."/>
            <person name="Yokota A."/>
            <person name="Yabe S."/>
        </authorList>
    </citation>
    <scope>NUCLEOTIDE SEQUENCE [LARGE SCALE GENOMIC DNA]</scope>
    <source>
        <strain evidence="1 2">W12</strain>
    </source>
</reference>
<protein>
    <submittedName>
        <fullName evidence="1">Uncharacterized protein</fullName>
    </submittedName>
</protein>